<dbReference type="GO" id="GO:0016226">
    <property type="term" value="P:iron-sulfur cluster assembly"/>
    <property type="evidence" value="ECO:0007669"/>
    <property type="project" value="InterPro"/>
</dbReference>
<dbReference type="InterPro" id="IPR045297">
    <property type="entry name" value="Complex1_LYR_LYRM4"/>
</dbReference>
<evidence type="ECO:0000313" key="3">
    <source>
        <dbReference type="Proteomes" id="UP000596660"/>
    </source>
</evidence>
<dbReference type="PANTHER" id="PTHR47158">
    <property type="entry name" value="OS08G0239000 PROTEIN"/>
    <property type="match status" value="1"/>
</dbReference>
<reference evidence="2" key="2">
    <citation type="submission" date="2021-03" db="UniProtKB">
        <authorList>
            <consortium name="EnsemblPlants"/>
        </authorList>
    </citation>
    <scope>IDENTIFICATION</scope>
</reference>
<reference evidence="2" key="1">
    <citation type="journal article" date="2017" name="Nature">
        <title>The genome of Chenopodium quinoa.</title>
        <authorList>
            <person name="Jarvis D.E."/>
            <person name="Ho Y.S."/>
            <person name="Lightfoot D.J."/>
            <person name="Schmoeckel S.M."/>
            <person name="Li B."/>
            <person name="Borm T.J.A."/>
            <person name="Ohyanagi H."/>
            <person name="Mineta K."/>
            <person name="Michell C.T."/>
            <person name="Saber N."/>
            <person name="Kharbatia N.M."/>
            <person name="Rupper R.R."/>
            <person name="Sharp A.R."/>
            <person name="Dally N."/>
            <person name="Boughton B.A."/>
            <person name="Woo Y.H."/>
            <person name="Gao G."/>
            <person name="Schijlen E.G.W.M."/>
            <person name="Guo X."/>
            <person name="Momin A.A."/>
            <person name="Negrao S."/>
            <person name="Al-Babili S."/>
            <person name="Gehring C."/>
            <person name="Roessner U."/>
            <person name="Jung C."/>
            <person name="Murphy K."/>
            <person name="Arold S.T."/>
            <person name="Gojobori T."/>
            <person name="van der Linden C.G."/>
            <person name="van Loo E.N."/>
            <person name="Jellen E.N."/>
            <person name="Maughan P.J."/>
            <person name="Tester M."/>
        </authorList>
    </citation>
    <scope>NUCLEOTIDE SEQUENCE [LARGE SCALE GENOMIC DNA]</scope>
    <source>
        <strain evidence="2">cv. PI 614886</strain>
    </source>
</reference>
<dbReference type="Proteomes" id="UP000596660">
    <property type="component" value="Unplaced"/>
</dbReference>
<sequence>MATHITTPTRAEVASLLRALLRTARKFPDYNIREYTKRRTLDGFRQNSSLSDPAHITNAYADGVSQLEIAQRQSVIYSFFHPKVKSILEMKQQLKTDYLQAKMNNYA</sequence>
<organism evidence="2 3">
    <name type="scientific">Chenopodium quinoa</name>
    <name type="common">Quinoa</name>
    <dbReference type="NCBI Taxonomy" id="63459"/>
    <lineage>
        <taxon>Eukaryota</taxon>
        <taxon>Viridiplantae</taxon>
        <taxon>Streptophyta</taxon>
        <taxon>Embryophyta</taxon>
        <taxon>Tracheophyta</taxon>
        <taxon>Spermatophyta</taxon>
        <taxon>Magnoliopsida</taxon>
        <taxon>eudicotyledons</taxon>
        <taxon>Gunneridae</taxon>
        <taxon>Pentapetalae</taxon>
        <taxon>Caryophyllales</taxon>
        <taxon>Chenopodiaceae</taxon>
        <taxon>Chenopodioideae</taxon>
        <taxon>Atripliceae</taxon>
        <taxon>Chenopodium</taxon>
    </lineage>
</organism>
<evidence type="ECO:0000313" key="2">
    <source>
        <dbReference type="EnsemblPlants" id="AUR62008495-RA:cds"/>
    </source>
</evidence>
<dbReference type="Gramene" id="AUR62008495-RA">
    <property type="protein sequence ID" value="AUR62008495-RA:cds"/>
    <property type="gene ID" value="AUR62008495"/>
</dbReference>
<name>A0A803L9F6_CHEQI</name>
<dbReference type="OMA" id="DAFCENR"/>
<dbReference type="Pfam" id="PF05347">
    <property type="entry name" value="Complex1_LYR"/>
    <property type="match status" value="1"/>
</dbReference>
<dbReference type="CDD" id="cd20264">
    <property type="entry name" value="Complex1_LYR_LYRM4"/>
    <property type="match status" value="1"/>
</dbReference>
<accession>A0A803L9F6</accession>
<feature type="domain" description="Complex 1 LYR protein" evidence="1">
    <location>
        <begin position="12"/>
        <end position="68"/>
    </location>
</feature>
<dbReference type="PANTHER" id="PTHR47158:SF1">
    <property type="entry name" value="OS08G0239000 PROTEIN"/>
    <property type="match status" value="1"/>
</dbReference>
<dbReference type="SMR" id="A0A803L9F6"/>
<dbReference type="InterPro" id="IPR008011">
    <property type="entry name" value="Complex1_LYR_dom"/>
</dbReference>
<dbReference type="AlphaFoldDB" id="A0A803L9F6"/>
<protein>
    <recommendedName>
        <fullName evidence="1">Complex 1 LYR protein domain-containing protein</fullName>
    </recommendedName>
</protein>
<evidence type="ECO:0000259" key="1">
    <source>
        <dbReference type="Pfam" id="PF05347"/>
    </source>
</evidence>
<keyword evidence="3" id="KW-1185">Reference proteome</keyword>
<proteinExistence type="predicted"/>
<dbReference type="EnsemblPlants" id="AUR62008495-RA">
    <property type="protein sequence ID" value="AUR62008495-RA:cds"/>
    <property type="gene ID" value="AUR62008495"/>
</dbReference>